<reference evidence="11 12" key="1">
    <citation type="journal article" date="2012" name="Eukaryot. Cell">
        <title>Genome sequence of the Trichosporon asahii environmental strain CBS 8904.</title>
        <authorList>
            <person name="Yang R.Y."/>
            <person name="Li H.T."/>
            <person name="Zhu H."/>
            <person name="Zhou G.P."/>
            <person name="Wang M."/>
            <person name="Wang L."/>
        </authorList>
    </citation>
    <scope>NUCLEOTIDE SEQUENCE [LARGE SCALE GENOMIC DNA]</scope>
    <source>
        <strain evidence="11 12">CBS 8904</strain>
    </source>
</reference>
<evidence type="ECO:0000313" key="12">
    <source>
        <dbReference type="Proteomes" id="UP000006757"/>
    </source>
</evidence>
<dbReference type="InterPro" id="IPR039799">
    <property type="entry name" value="ALR/ERV"/>
</dbReference>
<accession>K1VXS2</accession>
<dbReference type="GO" id="GO:0005758">
    <property type="term" value="C:mitochondrial intermembrane space"/>
    <property type="evidence" value="ECO:0007669"/>
    <property type="project" value="UniProtKB-SubCell"/>
</dbReference>
<feature type="compositionally biased region" description="Low complexity" evidence="9">
    <location>
        <begin position="51"/>
        <end position="66"/>
    </location>
</feature>
<evidence type="ECO:0000256" key="7">
    <source>
        <dbReference type="ARBA" id="ARBA00023157"/>
    </source>
</evidence>
<evidence type="ECO:0000256" key="4">
    <source>
        <dbReference type="ARBA" id="ARBA00022827"/>
    </source>
</evidence>
<dbReference type="EC" id="1.8.3.2" evidence="8"/>
<dbReference type="FunFam" id="1.20.120.310:FF:000003">
    <property type="entry name" value="Sulfhydryl oxidase"/>
    <property type="match status" value="1"/>
</dbReference>
<dbReference type="InParanoid" id="K1VXS2"/>
<dbReference type="PANTHER" id="PTHR12645">
    <property type="entry name" value="ALR/ERV"/>
    <property type="match status" value="1"/>
</dbReference>
<dbReference type="SUPFAM" id="SSF69000">
    <property type="entry name" value="FAD-dependent thiol oxidase"/>
    <property type="match status" value="1"/>
</dbReference>
<name>K1VXS2_TRIAC</name>
<dbReference type="Gene3D" id="4.10.320.60">
    <property type="match status" value="1"/>
</dbReference>
<dbReference type="GO" id="GO:0016971">
    <property type="term" value="F:flavin-dependent sulfhydryl oxidase activity"/>
    <property type="evidence" value="ECO:0007669"/>
    <property type="project" value="InterPro"/>
</dbReference>
<dbReference type="HOGENOM" id="CLU_070631_1_0_1"/>
<feature type="compositionally biased region" description="Basic and acidic residues" evidence="9">
    <location>
        <begin position="1"/>
        <end position="13"/>
    </location>
</feature>
<comment type="catalytic activity">
    <reaction evidence="8">
        <text>2 R'C(R)SH + O2 = R'C(R)S-S(R)CR' + H2O2</text>
        <dbReference type="Rhea" id="RHEA:17357"/>
        <dbReference type="ChEBI" id="CHEBI:15379"/>
        <dbReference type="ChEBI" id="CHEBI:16240"/>
        <dbReference type="ChEBI" id="CHEBI:16520"/>
        <dbReference type="ChEBI" id="CHEBI:17412"/>
        <dbReference type="EC" id="1.8.3.2"/>
    </reaction>
</comment>
<comment type="caution">
    <text evidence="11">The sequence shown here is derived from an EMBL/GenBank/DDBJ whole genome shotgun (WGS) entry which is preliminary data.</text>
</comment>
<dbReference type="InterPro" id="IPR017905">
    <property type="entry name" value="ERV/ALR_sulphydryl_oxidase"/>
</dbReference>
<comment type="cofactor">
    <cofactor evidence="1 8">
        <name>FAD</name>
        <dbReference type="ChEBI" id="CHEBI:57692"/>
    </cofactor>
</comment>
<evidence type="ECO:0000259" key="10">
    <source>
        <dbReference type="PROSITE" id="PS51324"/>
    </source>
</evidence>
<keyword evidence="4 8" id="KW-0274">FAD</keyword>
<feature type="region of interest" description="Disordered" evidence="9">
    <location>
        <begin position="42"/>
        <end position="121"/>
    </location>
</feature>
<dbReference type="Pfam" id="PF04777">
    <property type="entry name" value="Evr1_Alr"/>
    <property type="match status" value="1"/>
</dbReference>
<evidence type="ECO:0000256" key="2">
    <source>
        <dbReference type="ARBA" id="ARBA00004569"/>
    </source>
</evidence>
<feature type="compositionally biased region" description="Low complexity" evidence="9">
    <location>
        <begin position="73"/>
        <end position="110"/>
    </location>
</feature>
<evidence type="ECO:0000313" key="11">
    <source>
        <dbReference type="EMBL" id="EKD05351.1"/>
    </source>
</evidence>
<dbReference type="eggNOG" id="KOG3355">
    <property type="taxonomic scope" value="Eukaryota"/>
</dbReference>
<dbReference type="InterPro" id="IPR036774">
    <property type="entry name" value="ERV/ALR_sulphydryl_oxid_sf"/>
</dbReference>
<organism evidence="11 12">
    <name type="scientific">Trichosporon asahii var. asahii (strain CBS 8904)</name>
    <name type="common">Yeast</name>
    <dbReference type="NCBI Taxonomy" id="1220162"/>
    <lineage>
        <taxon>Eukaryota</taxon>
        <taxon>Fungi</taxon>
        <taxon>Dikarya</taxon>
        <taxon>Basidiomycota</taxon>
        <taxon>Agaricomycotina</taxon>
        <taxon>Tremellomycetes</taxon>
        <taxon>Trichosporonales</taxon>
        <taxon>Trichosporonaceae</taxon>
        <taxon>Trichosporon</taxon>
    </lineage>
</organism>
<dbReference type="STRING" id="1220162.K1VXS2"/>
<sequence length="232" mass="24545">MSEPKRTTKETHPHLPPGLILDKDGKVCKVCNSWQDFAGIKVYKKDPNAKGGSSSGSSGSGSKAGAAAGGMAGMMAAMSAGSSGSGSSSSSSSSSSSTPATSTTSSASAAKTQDRSECPADTVELGRSTWTFLHTTAAYYPDKPTPVQKTHMVNLLSSLPSLYPCTWCADDFGESIKANPPQPAVESATKLNEWLCRRHNEVNKKLGKPEFQCDWKNIMRRWKDGPEDGSCD</sequence>
<dbReference type="AlphaFoldDB" id="K1VXS2"/>
<feature type="domain" description="ERV/ALR sulfhydryl oxidase" evidence="10">
    <location>
        <begin position="118"/>
        <end position="222"/>
    </location>
</feature>
<evidence type="ECO:0000256" key="9">
    <source>
        <dbReference type="SAM" id="MobiDB-lite"/>
    </source>
</evidence>
<dbReference type="EMBL" id="AMBO01000110">
    <property type="protein sequence ID" value="EKD05351.1"/>
    <property type="molecule type" value="Genomic_DNA"/>
</dbReference>
<evidence type="ECO:0000256" key="6">
    <source>
        <dbReference type="ARBA" id="ARBA00023128"/>
    </source>
</evidence>
<dbReference type="GO" id="GO:0050660">
    <property type="term" value="F:flavin adenine dinucleotide binding"/>
    <property type="evidence" value="ECO:0007669"/>
    <property type="project" value="TreeGrafter"/>
</dbReference>
<evidence type="ECO:0000256" key="3">
    <source>
        <dbReference type="ARBA" id="ARBA00022630"/>
    </source>
</evidence>
<gene>
    <name evidence="11" type="ORF">A1Q2_00350</name>
</gene>
<comment type="subcellular location">
    <subcellularLocation>
        <location evidence="2">Mitochondrion intermembrane space</location>
    </subcellularLocation>
</comment>
<protein>
    <recommendedName>
        <fullName evidence="8">Sulfhydryl oxidase</fullName>
        <ecNumber evidence="8">1.8.3.2</ecNumber>
    </recommendedName>
</protein>
<feature type="region of interest" description="Disordered" evidence="9">
    <location>
        <begin position="1"/>
        <end position="22"/>
    </location>
</feature>
<dbReference type="PANTHER" id="PTHR12645:SF0">
    <property type="entry name" value="FAD-LINKED SULFHYDRYL OXIDASE ALR"/>
    <property type="match status" value="1"/>
</dbReference>
<evidence type="ECO:0000256" key="8">
    <source>
        <dbReference type="RuleBase" id="RU371123"/>
    </source>
</evidence>
<dbReference type="PROSITE" id="PS51324">
    <property type="entry name" value="ERV_ALR"/>
    <property type="match status" value="1"/>
</dbReference>
<dbReference type="OrthoDB" id="17199at2759"/>
<evidence type="ECO:0000256" key="1">
    <source>
        <dbReference type="ARBA" id="ARBA00001974"/>
    </source>
</evidence>
<keyword evidence="5 8" id="KW-0560">Oxidoreductase</keyword>
<proteinExistence type="predicted"/>
<keyword evidence="3 8" id="KW-0285">Flavoprotein</keyword>
<keyword evidence="7" id="KW-1015">Disulfide bond</keyword>
<keyword evidence="12" id="KW-1185">Reference proteome</keyword>
<dbReference type="Proteomes" id="UP000006757">
    <property type="component" value="Unassembled WGS sequence"/>
</dbReference>
<evidence type="ECO:0000256" key="5">
    <source>
        <dbReference type="ARBA" id="ARBA00023002"/>
    </source>
</evidence>
<dbReference type="OMA" id="SANMESK"/>
<keyword evidence="6" id="KW-0496">Mitochondrion</keyword>
<dbReference type="Gene3D" id="1.20.120.310">
    <property type="entry name" value="ERV/ALR sulfhydryl oxidase domain"/>
    <property type="match status" value="1"/>
</dbReference>